<dbReference type="EMBL" id="FZOQ01000019">
    <property type="protein sequence ID" value="SNS97895.1"/>
    <property type="molecule type" value="Genomic_DNA"/>
</dbReference>
<dbReference type="Gene3D" id="2.40.128.220">
    <property type="match status" value="1"/>
</dbReference>
<dbReference type="AlphaFoldDB" id="A0A239IWI6"/>
<dbReference type="InterPro" id="IPR038668">
    <property type="entry name" value="Lipid-bd_sf"/>
</dbReference>
<dbReference type="PROSITE" id="PS51257">
    <property type="entry name" value="PROKAR_LIPOPROTEIN"/>
    <property type="match status" value="1"/>
</dbReference>
<name>A0A239IWI6_9BACT</name>
<sequence length="176" mass="19550">MKLKLIPGLSLFLLLGALSSCEKEDPEVTYTATYPVSGEWWVTYKVETSPGVFEDVEHVGYTPLLTYNTAANTASQIWVDDRGNFKNYKVRSGLDMSKLSFAVNEAVNTALDEDAKPVDGNVTIQDGKVFIGSGLSRSKVKTDSIYFRVEFSDDPGTTYHVSGHRRTGFPEDDYKD</sequence>
<dbReference type="RefSeq" id="WP_089320666.1">
    <property type="nucleotide sequence ID" value="NZ_FZOQ01000019.1"/>
</dbReference>
<proteinExistence type="predicted"/>
<reference evidence="3" key="1">
    <citation type="submission" date="2017-06" db="EMBL/GenBank/DDBJ databases">
        <authorList>
            <person name="Varghese N."/>
            <person name="Submissions S."/>
        </authorList>
    </citation>
    <scope>NUCLEOTIDE SEQUENCE [LARGE SCALE GENOMIC DNA]</scope>
    <source>
        <strain evidence="3">NKM1</strain>
    </source>
</reference>
<gene>
    <name evidence="2" type="ORF">SAMN06296052_11945</name>
</gene>
<feature type="chain" id="PRO_5012444292" evidence="1">
    <location>
        <begin position="23"/>
        <end position="176"/>
    </location>
</feature>
<organism evidence="2 3">
    <name type="scientific">Pontibacter ummariensis</name>
    <dbReference type="NCBI Taxonomy" id="1610492"/>
    <lineage>
        <taxon>Bacteria</taxon>
        <taxon>Pseudomonadati</taxon>
        <taxon>Bacteroidota</taxon>
        <taxon>Cytophagia</taxon>
        <taxon>Cytophagales</taxon>
        <taxon>Hymenobacteraceae</taxon>
        <taxon>Pontibacter</taxon>
    </lineage>
</organism>
<keyword evidence="2" id="KW-0378">Hydrolase</keyword>
<evidence type="ECO:0000313" key="3">
    <source>
        <dbReference type="Proteomes" id="UP000198432"/>
    </source>
</evidence>
<dbReference type="Pfam" id="PF12888">
    <property type="entry name" value="Lipid_bd"/>
    <property type="match status" value="1"/>
</dbReference>
<accession>A0A239IWI6</accession>
<dbReference type="InterPro" id="IPR024404">
    <property type="entry name" value="Lipid-bd_put"/>
</dbReference>
<keyword evidence="3" id="KW-1185">Reference proteome</keyword>
<dbReference type="OrthoDB" id="851990at2"/>
<protein>
    <submittedName>
        <fullName evidence="2">Lipid-binding putative hydrolase</fullName>
    </submittedName>
</protein>
<evidence type="ECO:0000313" key="2">
    <source>
        <dbReference type="EMBL" id="SNS97895.1"/>
    </source>
</evidence>
<dbReference type="Proteomes" id="UP000198432">
    <property type="component" value="Unassembled WGS sequence"/>
</dbReference>
<dbReference type="GO" id="GO:0016787">
    <property type="term" value="F:hydrolase activity"/>
    <property type="evidence" value="ECO:0007669"/>
    <property type="project" value="UniProtKB-KW"/>
</dbReference>
<keyword evidence="1" id="KW-0732">Signal</keyword>
<feature type="signal peptide" evidence="1">
    <location>
        <begin position="1"/>
        <end position="22"/>
    </location>
</feature>
<evidence type="ECO:0000256" key="1">
    <source>
        <dbReference type="SAM" id="SignalP"/>
    </source>
</evidence>